<dbReference type="InterPro" id="IPR011989">
    <property type="entry name" value="ARM-like"/>
</dbReference>
<dbReference type="Gene3D" id="1.25.10.10">
    <property type="entry name" value="Leucine-rich Repeat Variant"/>
    <property type="match status" value="1"/>
</dbReference>
<proteinExistence type="predicted"/>
<sequence length="125" mass="13550">VTGFTDLAPVVREQTVKAVLTIIGKLSDRTINGELLRYLAKSANDEQPGIRTNTTICLGKIARYLGNNTRGKVLSAAFARSLRDPFVHARNAALMALAATSDVFTEEECANKMLPTICPSLVDKE</sequence>
<dbReference type="SUPFAM" id="SSF48371">
    <property type="entry name" value="ARM repeat"/>
    <property type="match status" value="1"/>
</dbReference>
<dbReference type="InterPro" id="IPR051177">
    <property type="entry name" value="CIK-Related_Protein"/>
</dbReference>
<reference evidence="1 2" key="1">
    <citation type="submission" date="2023-08" db="EMBL/GenBank/DDBJ databases">
        <title>Black Yeasts Isolated from many extreme environments.</title>
        <authorList>
            <person name="Coleine C."/>
            <person name="Stajich J.E."/>
            <person name="Selbmann L."/>
        </authorList>
    </citation>
    <scope>NUCLEOTIDE SEQUENCE [LARGE SCALE GENOMIC DNA]</scope>
    <source>
        <strain evidence="1 2">CCFEE 536</strain>
    </source>
</reference>
<dbReference type="PANTHER" id="PTHR12984">
    <property type="entry name" value="SCY1-RELATED S/T PROTEIN KINASE-LIKE"/>
    <property type="match status" value="1"/>
</dbReference>
<evidence type="ECO:0000313" key="2">
    <source>
        <dbReference type="Proteomes" id="UP001357485"/>
    </source>
</evidence>
<dbReference type="Proteomes" id="UP001357485">
    <property type="component" value="Unassembled WGS sequence"/>
</dbReference>
<feature type="non-terminal residue" evidence="1">
    <location>
        <position position="1"/>
    </location>
</feature>
<comment type="caution">
    <text evidence="1">The sequence shown here is derived from an EMBL/GenBank/DDBJ whole genome shotgun (WGS) entry which is preliminary data.</text>
</comment>
<evidence type="ECO:0000313" key="1">
    <source>
        <dbReference type="EMBL" id="KAK5277913.1"/>
    </source>
</evidence>
<dbReference type="PANTHER" id="PTHR12984:SF3">
    <property type="entry name" value="N-TERMINAL KINASE-LIKE PROTEIN"/>
    <property type="match status" value="1"/>
</dbReference>
<organism evidence="1 2">
    <name type="scientific">Cryomyces antarcticus</name>
    <dbReference type="NCBI Taxonomy" id="329879"/>
    <lineage>
        <taxon>Eukaryota</taxon>
        <taxon>Fungi</taxon>
        <taxon>Dikarya</taxon>
        <taxon>Ascomycota</taxon>
        <taxon>Pezizomycotina</taxon>
        <taxon>Dothideomycetes</taxon>
        <taxon>Dothideomycetes incertae sedis</taxon>
        <taxon>Cryomyces</taxon>
    </lineage>
</organism>
<protein>
    <submittedName>
        <fullName evidence="1">Nuclear aminoacylation-dependent tRNA export pathway component</fullName>
    </submittedName>
</protein>
<keyword evidence="2" id="KW-1185">Reference proteome</keyword>
<dbReference type="InterPro" id="IPR016024">
    <property type="entry name" value="ARM-type_fold"/>
</dbReference>
<dbReference type="EMBL" id="JAVRRA010002353">
    <property type="protein sequence ID" value="KAK5277913.1"/>
    <property type="molecule type" value="Genomic_DNA"/>
</dbReference>
<accession>A0ABR0M2W1</accession>
<name>A0ABR0M2W1_9PEZI</name>
<gene>
    <name evidence="1" type="primary">CEX1_3</name>
    <name evidence="1" type="ORF">LTR16_009206</name>
</gene>
<feature type="non-terminal residue" evidence="1">
    <location>
        <position position="125"/>
    </location>
</feature>